<evidence type="ECO:0000256" key="1">
    <source>
        <dbReference type="SAM" id="MobiDB-lite"/>
    </source>
</evidence>
<comment type="caution">
    <text evidence="2">The sequence shown here is derived from an EMBL/GenBank/DDBJ whole genome shotgun (WGS) entry which is preliminary data.</text>
</comment>
<proteinExistence type="predicted"/>
<feature type="compositionally biased region" description="Basic and acidic residues" evidence="1">
    <location>
        <begin position="452"/>
        <end position="463"/>
    </location>
</feature>
<name>A0ABR2H5W0_9EUKA</name>
<feature type="compositionally biased region" description="Basic residues" evidence="1">
    <location>
        <begin position="464"/>
        <end position="473"/>
    </location>
</feature>
<accession>A0ABR2H5W0</accession>
<dbReference type="Proteomes" id="UP001470230">
    <property type="component" value="Unassembled WGS sequence"/>
</dbReference>
<evidence type="ECO:0000313" key="3">
    <source>
        <dbReference type="Proteomes" id="UP001470230"/>
    </source>
</evidence>
<organism evidence="2 3">
    <name type="scientific">Tritrichomonas musculus</name>
    <dbReference type="NCBI Taxonomy" id="1915356"/>
    <lineage>
        <taxon>Eukaryota</taxon>
        <taxon>Metamonada</taxon>
        <taxon>Parabasalia</taxon>
        <taxon>Tritrichomonadida</taxon>
        <taxon>Tritrichomonadidae</taxon>
        <taxon>Tritrichomonas</taxon>
    </lineage>
</organism>
<gene>
    <name evidence="2" type="ORF">M9Y10_027418</name>
</gene>
<dbReference type="EMBL" id="JAPFFF010000042">
    <property type="protein sequence ID" value="KAK8841218.1"/>
    <property type="molecule type" value="Genomic_DNA"/>
</dbReference>
<feature type="region of interest" description="Disordered" evidence="1">
    <location>
        <begin position="439"/>
        <end position="512"/>
    </location>
</feature>
<reference evidence="2 3" key="1">
    <citation type="submission" date="2024-04" db="EMBL/GenBank/DDBJ databases">
        <title>Tritrichomonas musculus Genome.</title>
        <authorList>
            <person name="Alves-Ferreira E."/>
            <person name="Grigg M."/>
            <person name="Lorenzi H."/>
            <person name="Galac M."/>
        </authorList>
    </citation>
    <scope>NUCLEOTIDE SEQUENCE [LARGE SCALE GENOMIC DNA]</scope>
    <source>
        <strain evidence="2 3">EAF2021</strain>
    </source>
</reference>
<sequence length="894" mass="102193">MNTYESFLNTKVHIDQRALLDQTFQSALKKFEKDKRKFSSKCPPQNHNLSNNFNSALSQRYTSKGLTSFSNQNNYTNTISSKYSSSNFTSDLDSSPLSLNSNEQPGCFLSSRYSSSDFKQPQHNSENENNVNQMFGFHFESQEKEQIYTPVNRNFDENNDFQMKYSAREKKVFNQPNKKEITTLLNQPIPPQEKGSIYNSVNRNLDENDDFQMKYSARDKKAINQFNKKEITTPLNQPIPPQEKGSIYNSVNRNLDENDDFQMKYSAREKKVFNQPNKKEITTLLNQPIPPQEKGSIYNSVNRNLDENDDFQMKYSARDKKAINQSNNKEVIDLTNQLITPQEKELIYSPVNINLDENDDFQIKYTAREKTAINQSNNKEAVDLLNQQISSHEEIVFDQPIKKDIEIPQSDFLVDFRKPSSSIDLIEIQTATINNENIPIKSDTLPESTQESAEKNKEEEIRKFREHLKKRILLKKERESKGQQDNSNNDNQNIQDKKMIVPKQIGSDEQKPIVSNKIIDNSKMQSSTNNISSQLNIKAPSISEFSPSSNKMDLQSSPQELSSERIANSILSPQNLSTSPKIALNDSNNIQDEIQRYQLSNISSQNSEFTTPDIASLTKNISQQSNLPASTAKINTSAKSSKFANNLSMNENEPVSSYSIQKNRISKNNTQPSLIEQSPSFTNSIKENNLNSIMPIHSLEDIKTQDNPMFKKKNDFLAQIEDDVKKEKDVVSGALAASRPTDLINAFKQRMMNFTSNSINQKQPMHESNYKDRSIETNKSAPITNGVVQNKDDDNDLFLIENDELNLLDNGDFNFQLPNHCNFADSFNENEYNISDGNNDDNFDSSCFVQLNNEVPDINMDDFENVESSLNSFKKVNKSGNTNNLNNDDLLIYD</sequence>
<evidence type="ECO:0000313" key="2">
    <source>
        <dbReference type="EMBL" id="KAK8841218.1"/>
    </source>
</evidence>
<protein>
    <submittedName>
        <fullName evidence="2">Uncharacterized protein</fullName>
    </submittedName>
</protein>
<feature type="compositionally biased region" description="Low complexity" evidence="1">
    <location>
        <begin position="483"/>
        <end position="494"/>
    </location>
</feature>
<feature type="region of interest" description="Disordered" evidence="1">
    <location>
        <begin position="542"/>
        <end position="562"/>
    </location>
</feature>
<feature type="compositionally biased region" description="Polar residues" evidence="1">
    <location>
        <begin position="543"/>
        <end position="562"/>
    </location>
</feature>
<keyword evidence="3" id="KW-1185">Reference proteome</keyword>